<keyword evidence="7 8" id="KW-0472">Membrane</keyword>
<accession>A0AAD1DA33</accession>
<feature type="transmembrane region" description="Helical" evidence="8">
    <location>
        <begin position="171"/>
        <end position="189"/>
    </location>
</feature>
<feature type="transmembrane region" description="Helical" evidence="8">
    <location>
        <begin position="368"/>
        <end position="391"/>
    </location>
</feature>
<keyword evidence="6 8" id="KW-1133">Transmembrane helix</keyword>
<keyword evidence="3 8" id="KW-0813">Transport</keyword>
<keyword evidence="8" id="KW-0997">Cell inner membrane</keyword>
<dbReference type="AlphaFoldDB" id="A0AAD1DA33"/>
<evidence type="ECO:0000256" key="7">
    <source>
        <dbReference type="ARBA" id="ARBA00023136"/>
    </source>
</evidence>
<dbReference type="InterPro" id="IPR001463">
    <property type="entry name" value="Na/Ala_symport"/>
</dbReference>
<keyword evidence="8" id="KW-0769">Symport</keyword>
<keyword evidence="4" id="KW-1003">Cell membrane</keyword>
<evidence type="ECO:0000256" key="3">
    <source>
        <dbReference type="ARBA" id="ARBA00022448"/>
    </source>
</evidence>
<feature type="transmembrane region" description="Helical" evidence="8">
    <location>
        <begin position="323"/>
        <end position="348"/>
    </location>
</feature>
<feature type="transmembrane region" description="Helical" evidence="8">
    <location>
        <begin position="293"/>
        <end position="311"/>
    </location>
</feature>
<comment type="subcellular location">
    <subcellularLocation>
        <location evidence="8">Cell inner membrane</location>
        <topology evidence="8">Multi-pass membrane protein</topology>
    </subcellularLocation>
    <subcellularLocation>
        <location evidence="1">Cell membrane</location>
        <topology evidence="1">Multi-pass membrane protein</topology>
    </subcellularLocation>
</comment>
<keyword evidence="5 8" id="KW-0812">Transmembrane</keyword>
<dbReference type="GO" id="GO:0005283">
    <property type="term" value="F:amino acid:sodium symporter activity"/>
    <property type="evidence" value="ECO:0007669"/>
    <property type="project" value="InterPro"/>
</dbReference>
<proteinExistence type="inferred from homology"/>
<evidence type="ECO:0000313" key="9">
    <source>
        <dbReference type="EMBL" id="BBE35979.1"/>
    </source>
</evidence>
<dbReference type="EMBL" id="AP018711">
    <property type="protein sequence ID" value="BBE35979.1"/>
    <property type="molecule type" value="Genomic_DNA"/>
</dbReference>
<evidence type="ECO:0000313" key="10">
    <source>
        <dbReference type="Proteomes" id="UP000275727"/>
    </source>
</evidence>
<feature type="transmembrane region" description="Helical" evidence="8">
    <location>
        <begin position="209"/>
        <end position="232"/>
    </location>
</feature>
<evidence type="ECO:0000256" key="8">
    <source>
        <dbReference type="RuleBase" id="RU363064"/>
    </source>
</evidence>
<dbReference type="PANTHER" id="PTHR30330:SF3">
    <property type="entry name" value="TRANSCRIPTIONAL REGULATOR, LRP FAMILY"/>
    <property type="match status" value="1"/>
</dbReference>
<dbReference type="Proteomes" id="UP000275727">
    <property type="component" value="Chromosome"/>
</dbReference>
<dbReference type="GO" id="GO:0005886">
    <property type="term" value="C:plasma membrane"/>
    <property type="evidence" value="ECO:0007669"/>
    <property type="project" value="UniProtKB-SubCell"/>
</dbReference>
<reference evidence="9 10" key="1">
    <citation type="submission" date="2018-06" db="EMBL/GenBank/DDBJ databases">
        <title>Complete Genome Sequence of the Microcystin-Degrading Bacterium Sphingosinicella microcystinivorans Strain B-9.</title>
        <authorList>
            <person name="Jin H."/>
            <person name="Nishizawa T."/>
            <person name="Guo Y."/>
            <person name="Nishizawa A."/>
            <person name="Park H."/>
            <person name="Kato H."/>
            <person name="Tsuji K."/>
            <person name="Harada K."/>
        </authorList>
    </citation>
    <scope>NUCLEOTIDE SEQUENCE [LARGE SCALE GENOMIC DNA]</scope>
    <source>
        <strain evidence="9 10">B9</strain>
    </source>
</reference>
<dbReference type="PRINTS" id="PR00175">
    <property type="entry name" value="NAALASMPORT"/>
</dbReference>
<name>A0AAD1DA33_SPHMI</name>
<feature type="transmembrane region" description="Helical" evidence="8">
    <location>
        <begin position="34"/>
        <end position="54"/>
    </location>
</feature>
<comment type="similarity">
    <text evidence="2 8">Belongs to the alanine or glycine:cation symporter (AGCS) (TC 2.A.25) family.</text>
</comment>
<evidence type="ECO:0000256" key="4">
    <source>
        <dbReference type="ARBA" id="ARBA00022475"/>
    </source>
</evidence>
<gene>
    <name evidence="9" type="ORF">SmB9_36370</name>
</gene>
<dbReference type="KEGG" id="smic:SmB9_36370"/>
<protein>
    <submittedName>
        <fullName evidence="9">Alanine glycine permease</fullName>
    </submittedName>
</protein>
<dbReference type="Pfam" id="PF01235">
    <property type="entry name" value="Na_Ala_symp"/>
    <property type="match status" value="1"/>
</dbReference>
<sequence length="486" mass="50726">MKGGLHGMIETMGRFIDHLSASVFMKVPFFGTQVELVVLALGSAMIFFTLWLGIPQLRGVSIGFQLIRGRHADDSAPGTVSQFQALSTALSGTIGLGNIGGVAIAIALGGPGAAFWMFVIGFFAMALKAAEVTLGLMYREFTPGGEVLGGPMYTLKNGLARIGLPKTGLRLGGIYAFFALGGALPLIQVNQSFSQLTVITGIESTPGNGLVYGLFLTIAVGIVIIGGVRSIATVAARLVPVMCFVYLGGGAVILAANAGAVPAALATIVSAAFSPDAVAGGILGTFVVGMRRAVFSCEAGVGTAVIAHSAAKTRHPASEGMVALIEPLLDTMIVCTMTALIIVVTGVYNDGYTDIAMTSAAFGTVTAWFPYVLSVAVLLFAFSTLISWGYYGLQAWGYLFGHSRTSELAFKLFYCLLQPMGAVLSPGKVVDLIDSLFFLMVLPNLVGLALLAVPVRREMRDFLAGVKAGTIYGKGIDDETAQPRHD</sequence>
<dbReference type="PANTHER" id="PTHR30330">
    <property type="entry name" value="AGSS FAMILY TRANSPORTER, SODIUM-ALANINE"/>
    <property type="match status" value="1"/>
</dbReference>
<feature type="transmembrane region" description="Helical" evidence="8">
    <location>
        <begin position="244"/>
        <end position="273"/>
    </location>
</feature>
<evidence type="ECO:0000256" key="2">
    <source>
        <dbReference type="ARBA" id="ARBA00009261"/>
    </source>
</evidence>
<feature type="transmembrane region" description="Helical" evidence="8">
    <location>
        <begin position="99"/>
        <end position="127"/>
    </location>
</feature>
<dbReference type="NCBIfam" id="TIGR00835">
    <property type="entry name" value="agcS"/>
    <property type="match status" value="1"/>
</dbReference>
<organism evidence="9 10">
    <name type="scientific">Sphingosinicella microcystinivorans</name>
    <dbReference type="NCBI Taxonomy" id="335406"/>
    <lineage>
        <taxon>Bacteria</taxon>
        <taxon>Pseudomonadati</taxon>
        <taxon>Pseudomonadota</taxon>
        <taxon>Alphaproteobacteria</taxon>
        <taxon>Sphingomonadales</taxon>
        <taxon>Sphingosinicellaceae</taxon>
        <taxon>Sphingosinicella</taxon>
    </lineage>
</organism>
<evidence type="ECO:0000256" key="6">
    <source>
        <dbReference type="ARBA" id="ARBA00022989"/>
    </source>
</evidence>
<evidence type="ECO:0000256" key="1">
    <source>
        <dbReference type="ARBA" id="ARBA00004651"/>
    </source>
</evidence>
<feature type="transmembrane region" description="Helical" evidence="8">
    <location>
        <begin position="436"/>
        <end position="455"/>
    </location>
</feature>
<evidence type="ECO:0000256" key="5">
    <source>
        <dbReference type="ARBA" id="ARBA00022692"/>
    </source>
</evidence>